<dbReference type="Gene3D" id="2.60.40.1220">
    <property type="match status" value="1"/>
</dbReference>
<reference evidence="3" key="1">
    <citation type="submission" date="2022-05" db="EMBL/GenBank/DDBJ databases">
        <title>An RpoN-dependent PEP-CTERM gene is involved in floc formation of an Aquincola tertiaricarbonis strain.</title>
        <authorList>
            <person name="Qiu D."/>
            <person name="Xia M."/>
        </authorList>
    </citation>
    <scope>NUCLEOTIDE SEQUENCE</scope>
    <source>
        <strain evidence="3">RN12</strain>
    </source>
</reference>
<evidence type="ECO:0000313" key="4">
    <source>
        <dbReference type="Proteomes" id="UP001056201"/>
    </source>
</evidence>
<dbReference type="InterPro" id="IPR032812">
    <property type="entry name" value="SbsA_Ig"/>
</dbReference>
<evidence type="ECO:0000313" key="3">
    <source>
        <dbReference type="EMBL" id="URI05971.1"/>
    </source>
</evidence>
<dbReference type="RefSeq" id="WP_250194236.1">
    <property type="nucleotide sequence ID" value="NZ_CP097635.1"/>
</dbReference>
<proteinExistence type="predicted"/>
<accession>A0ABY4RYT4</accession>
<evidence type="ECO:0000256" key="1">
    <source>
        <dbReference type="ARBA" id="ARBA00022729"/>
    </source>
</evidence>
<keyword evidence="4" id="KW-1185">Reference proteome</keyword>
<sequence>MGTTPAQGATGVSRVAAITATFNAPVAPASASGANIRLASDLGAVDSVATAEAATVSLRPRSGSLVADARYTVDWATGLQDITGRSLSAPVSLQFTTAGMSWSARATALAPLSDMNEVNARVASFDRDGRLVVAWTQATAGGPPVLMAARSDASGGNWSAAARLSDATASAGNPRLKCLDSGACHAIWNRSTTTGTTLQWSQLDARSGTWSAPYTLPVPEGLWDLASTTAATGDDERLMLLGWTRDSVTAVRQDASKTGWEVPITLVVVPSGARTARLVADRAGNLTAVWIEGLISSERLMGSHYDAARGAWTVPAQLDDGVNNISQLDVVTDSAGSVTVAYAQGGFDSRARVVRWEAASGQWGTFRNLDPATTGLDRRAALAVDPAGNVTAVWGSSNGTRWSRYNAETRTWSAPELMGAGTGGGSGLIAADPAGNVTAVSDTGTGIAVLRFLLKDQAWTPVTTISTPPAGATMFTAGPAIAVHRDGSVGVTWTQASDVAGSRSAAQLVNVLR</sequence>
<feature type="domain" description="SbsA Ig-like" evidence="2">
    <location>
        <begin position="2"/>
        <end position="97"/>
    </location>
</feature>
<organism evidence="3 4">
    <name type="scientific">Aquincola tertiaricarbonis</name>
    <dbReference type="NCBI Taxonomy" id="391953"/>
    <lineage>
        <taxon>Bacteria</taxon>
        <taxon>Pseudomonadati</taxon>
        <taxon>Pseudomonadota</taxon>
        <taxon>Betaproteobacteria</taxon>
        <taxon>Burkholderiales</taxon>
        <taxon>Sphaerotilaceae</taxon>
        <taxon>Aquincola</taxon>
    </lineage>
</organism>
<keyword evidence="1" id="KW-0732">Signal</keyword>
<dbReference type="SUPFAM" id="SSF89372">
    <property type="entry name" value="Fucose-specific lectin"/>
    <property type="match status" value="2"/>
</dbReference>
<dbReference type="InterPro" id="IPR014755">
    <property type="entry name" value="Cu-Rt/internalin_Ig-like"/>
</dbReference>
<protein>
    <submittedName>
        <fullName evidence="3">Ig-like domain-containing protein</fullName>
    </submittedName>
</protein>
<name>A0ABY4RYT4_AQUTE</name>
<dbReference type="Pfam" id="PF13205">
    <property type="entry name" value="Big_5"/>
    <property type="match status" value="1"/>
</dbReference>
<dbReference type="EMBL" id="CP097635">
    <property type="protein sequence ID" value="URI05971.1"/>
    <property type="molecule type" value="Genomic_DNA"/>
</dbReference>
<gene>
    <name evidence="3" type="ORF">MW290_08465</name>
</gene>
<evidence type="ECO:0000259" key="2">
    <source>
        <dbReference type="Pfam" id="PF13205"/>
    </source>
</evidence>
<dbReference type="Proteomes" id="UP001056201">
    <property type="component" value="Chromosome 1"/>
</dbReference>